<reference evidence="9 10" key="1">
    <citation type="submission" date="2019-04" db="EMBL/GenBank/DDBJ databases">
        <title>Sulfurimonas crateris sp. nov. a facultative anaerobic sulfur-oxidizing chemolithautotrophic bacterium isolated from a terrestrial mud vulcano.</title>
        <authorList>
            <person name="Ratnikova N.M."/>
            <person name="Slobodkin A.I."/>
            <person name="Merkel A.Y."/>
            <person name="Novikov A."/>
            <person name="Bonch-Osmolovskaya E.A."/>
            <person name="Slobodkina G.B."/>
        </authorList>
    </citation>
    <scope>NUCLEOTIDE SEQUENCE [LARGE SCALE GENOMIC DNA]</scope>
    <source>
        <strain evidence="9 10">SN118</strain>
    </source>
</reference>
<keyword evidence="3" id="KW-0597">Phosphoprotein</keyword>
<evidence type="ECO:0000259" key="8">
    <source>
        <dbReference type="PROSITE" id="PS50109"/>
    </source>
</evidence>
<dbReference type="InterPro" id="IPR005467">
    <property type="entry name" value="His_kinase_dom"/>
</dbReference>
<dbReference type="Gene3D" id="1.10.287.130">
    <property type="match status" value="1"/>
</dbReference>
<dbReference type="SUPFAM" id="SSF47384">
    <property type="entry name" value="Homodimeric domain of signal transducing histidine kinase"/>
    <property type="match status" value="1"/>
</dbReference>
<keyword evidence="6" id="KW-0902">Two-component regulatory system</keyword>
<evidence type="ECO:0000256" key="3">
    <source>
        <dbReference type="ARBA" id="ARBA00022553"/>
    </source>
</evidence>
<dbReference type="InterPro" id="IPR036890">
    <property type="entry name" value="HATPase_C_sf"/>
</dbReference>
<keyword evidence="10" id="KW-1185">Reference proteome</keyword>
<evidence type="ECO:0000256" key="4">
    <source>
        <dbReference type="ARBA" id="ARBA00022679"/>
    </source>
</evidence>
<dbReference type="EC" id="2.7.13.3" evidence="2"/>
<dbReference type="OrthoDB" id="9761634at2"/>
<keyword evidence="5 9" id="KW-0418">Kinase</keyword>
<keyword evidence="4" id="KW-0808">Transferase</keyword>
<evidence type="ECO:0000256" key="1">
    <source>
        <dbReference type="ARBA" id="ARBA00000085"/>
    </source>
</evidence>
<dbReference type="PANTHER" id="PTHR45453">
    <property type="entry name" value="PHOSPHATE REGULON SENSOR PROTEIN PHOR"/>
    <property type="match status" value="1"/>
</dbReference>
<evidence type="ECO:0000313" key="10">
    <source>
        <dbReference type="Proteomes" id="UP000309561"/>
    </source>
</evidence>
<dbReference type="Pfam" id="PF02518">
    <property type="entry name" value="HATPase_c"/>
    <property type="match status" value="1"/>
</dbReference>
<gene>
    <name evidence="9" type="ORF">FCU45_06360</name>
</gene>
<dbReference type="AlphaFoldDB" id="A0A4U2Z628"/>
<keyword evidence="7" id="KW-0812">Transmembrane</keyword>
<organism evidence="9 10">
    <name type="scientific">Sulfurimonas crateris</name>
    <dbReference type="NCBI Taxonomy" id="2574727"/>
    <lineage>
        <taxon>Bacteria</taxon>
        <taxon>Pseudomonadati</taxon>
        <taxon>Campylobacterota</taxon>
        <taxon>Epsilonproteobacteria</taxon>
        <taxon>Campylobacterales</taxon>
        <taxon>Sulfurimonadaceae</taxon>
        <taxon>Sulfurimonas</taxon>
    </lineage>
</organism>
<sequence>MYSGERRSIIYVLGLYLSSTLLLIVTLFTSYYFYEQDQLMHNEKEILKGYAANVEEKLSWLHEENGEKLQYPRFESFKSAIYDIDKNLIFSTLDEDIKNLGDNFFTKNSKSYLISPLSPYYMGAAYIVVQKGTKDINILSDLIYIAIVVVLITIITSFFLVNLVLKPIRENIKLLDNFIKDTTHELNTPITAILTNIETIDYSNCDEKTSRKLERIKIASMSISNLYEDLVHLLLNHKASLQNADLNLSQIVLQRVEYFANMANMKRIEFILDIKDNVHFTADKQKMERLIDNILSNAIKYTNKSTKIRITLDETHLSIEDEGKGMSKEELEKIFTRYLRFDKSQGGFGIGYSIIKSITEEYCMKIDIESKPKIGTKVTLRW</sequence>
<evidence type="ECO:0000256" key="6">
    <source>
        <dbReference type="ARBA" id="ARBA00023012"/>
    </source>
</evidence>
<dbReference type="InterPro" id="IPR003594">
    <property type="entry name" value="HATPase_dom"/>
</dbReference>
<dbReference type="EMBL" id="SZPX01000004">
    <property type="protein sequence ID" value="TKI69677.1"/>
    <property type="molecule type" value="Genomic_DNA"/>
</dbReference>
<dbReference type="GO" id="GO:0000155">
    <property type="term" value="F:phosphorelay sensor kinase activity"/>
    <property type="evidence" value="ECO:0007669"/>
    <property type="project" value="InterPro"/>
</dbReference>
<dbReference type="SMART" id="SM00387">
    <property type="entry name" value="HATPase_c"/>
    <property type="match status" value="1"/>
</dbReference>
<evidence type="ECO:0000256" key="7">
    <source>
        <dbReference type="SAM" id="Phobius"/>
    </source>
</evidence>
<comment type="catalytic activity">
    <reaction evidence="1">
        <text>ATP + protein L-histidine = ADP + protein N-phospho-L-histidine.</text>
        <dbReference type="EC" id="2.7.13.3"/>
    </reaction>
</comment>
<feature type="transmembrane region" description="Helical" evidence="7">
    <location>
        <begin position="142"/>
        <end position="165"/>
    </location>
</feature>
<feature type="domain" description="Histidine kinase" evidence="8">
    <location>
        <begin position="181"/>
        <end position="382"/>
    </location>
</feature>
<keyword evidence="7" id="KW-1133">Transmembrane helix</keyword>
<dbReference type="InterPro" id="IPR003661">
    <property type="entry name" value="HisK_dim/P_dom"/>
</dbReference>
<dbReference type="PROSITE" id="PS50109">
    <property type="entry name" value="HIS_KIN"/>
    <property type="match status" value="1"/>
</dbReference>
<name>A0A4U2Z628_9BACT</name>
<dbReference type="Pfam" id="PF00512">
    <property type="entry name" value="HisKA"/>
    <property type="match status" value="1"/>
</dbReference>
<evidence type="ECO:0000256" key="2">
    <source>
        <dbReference type="ARBA" id="ARBA00012438"/>
    </source>
</evidence>
<dbReference type="RefSeq" id="WP_137013458.1">
    <property type="nucleotide sequence ID" value="NZ_SZPX01000004.1"/>
</dbReference>
<dbReference type="GO" id="GO:0004721">
    <property type="term" value="F:phosphoprotein phosphatase activity"/>
    <property type="evidence" value="ECO:0007669"/>
    <property type="project" value="TreeGrafter"/>
</dbReference>
<proteinExistence type="predicted"/>
<dbReference type="GO" id="GO:0005886">
    <property type="term" value="C:plasma membrane"/>
    <property type="evidence" value="ECO:0007669"/>
    <property type="project" value="TreeGrafter"/>
</dbReference>
<comment type="caution">
    <text evidence="9">The sequence shown here is derived from an EMBL/GenBank/DDBJ whole genome shotgun (WGS) entry which is preliminary data.</text>
</comment>
<dbReference type="SMART" id="SM00388">
    <property type="entry name" value="HisKA"/>
    <property type="match status" value="1"/>
</dbReference>
<dbReference type="InterPro" id="IPR050351">
    <property type="entry name" value="BphY/WalK/GraS-like"/>
</dbReference>
<keyword evidence="7" id="KW-0472">Membrane</keyword>
<dbReference type="PANTHER" id="PTHR45453:SF1">
    <property type="entry name" value="PHOSPHATE REGULON SENSOR PROTEIN PHOR"/>
    <property type="match status" value="1"/>
</dbReference>
<dbReference type="Gene3D" id="3.30.565.10">
    <property type="entry name" value="Histidine kinase-like ATPase, C-terminal domain"/>
    <property type="match status" value="1"/>
</dbReference>
<dbReference type="Proteomes" id="UP000309561">
    <property type="component" value="Unassembled WGS sequence"/>
</dbReference>
<dbReference type="GO" id="GO:0016036">
    <property type="term" value="P:cellular response to phosphate starvation"/>
    <property type="evidence" value="ECO:0007669"/>
    <property type="project" value="TreeGrafter"/>
</dbReference>
<dbReference type="InterPro" id="IPR036097">
    <property type="entry name" value="HisK_dim/P_sf"/>
</dbReference>
<feature type="transmembrane region" description="Helical" evidence="7">
    <location>
        <begin position="12"/>
        <end position="34"/>
    </location>
</feature>
<dbReference type="SUPFAM" id="SSF55874">
    <property type="entry name" value="ATPase domain of HSP90 chaperone/DNA topoisomerase II/histidine kinase"/>
    <property type="match status" value="1"/>
</dbReference>
<dbReference type="CDD" id="cd00082">
    <property type="entry name" value="HisKA"/>
    <property type="match status" value="1"/>
</dbReference>
<accession>A0A4U2Z628</accession>
<protein>
    <recommendedName>
        <fullName evidence="2">histidine kinase</fullName>
        <ecNumber evidence="2">2.7.13.3</ecNumber>
    </recommendedName>
</protein>
<evidence type="ECO:0000313" key="9">
    <source>
        <dbReference type="EMBL" id="TKI69677.1"/>
    </source>
</evidence>
<evidence type="ECO:0000256" key="5">
    <source>
        <dbReference type="ARBA" id="ARBA00022777"/>
    </source>
</evidence>